<dbReference type="OrthoDB" id="3028347at2759"/>
<proteinExistence type="predicted"/>
<dbReference type="AlphaFoldDB" id="A0A8H6WUM1"/>
<gene>
    <name evidence="3" type="ORF">MVEN_02520200</name>
</gene>
<accession>A0A8H6WUM1</accession>
<feature type="coiled-coil region" evidence="1">
    <location>
        <begin position="183"/>
        <end position="270"/>
    </location>
</feature>
<feature type="compositionally biased region" description="Polar residues" evidence="2">
    <location>
        <begin position="42"/>
        <end position="59"/>
    </location>
</feature>
<evidence type="ECO:0000313" key="3">
    <source>
        <dbReference type="EMBL" id="KAF7328905.1"/>
    </source>
</evidence>
<feature type="region of interest" description="Disordered" evidence="2">
    <location>
        <begin position="101"/>
        <end position="142"/>
    </location>
</feature>
<evidence type="ECO:0000313" key="4">
    <source>
        <dbReference type="Proteomes" id="UP000620124"/>
    </source>
</evidence>
<feature type="region of interest" description="Disordered" evidence="2">
    <location>
        <begin position="276"/>
        <end position="310"/>
    </location>
</feature>
<feature type="compositionally biased region" description="Low complexity" evidence="2">
    <location>
        <begin position="120"/>
        <end position="129"/>
    </location>
</feature>
<dbReference type="EMBL" id="JACAZI010000034">
    <property type="protein sequence ID" value="KAF7328905.1"/>
    <property type="molecule type" value="Genomic_DNA"/>
</dbReference>
<organism evidence="3 4">
    <name type="scientific">Mycena venus</name>
    <dbReference type="NCBI Taxonomy" id="2733690"/>
    <lineage>
        <taxon>Eukaryota</taxon>
        <taxon>Fungi</taxon>
        <taxon>Dikarya</taxon>
        <taxon>Basidiomycota</taxon>
        <taxon>Agaricomycotina</taxon>
        <taxon>Agaricomycetes</taxon>
        <taxon>Agaricomycetidae</taxon>
        <taxon>Agaricales</taxon>
        <taxon>Marasmiineae</taxon>
        <taxon>Mycenaceae</taxon>
        <taxon>Mycena</taxon>
    </lineage>
</organism>
<evidence type="ECO:0000256" key="2">
    <source>
        <dbReference type="SAM" id="MobiDB-lite"/>
    </source>
</evidence>
<feature type="region of interest" description="Disordered" evidence="2">
    <location>
        <begin position="33"/>
        <end position="59"/>
    </location>
</feature>
<keyword evidence="4" id="KW-1185">Reference proteome</keyword>
<keyword evidence="1" id="KW-0175">Coiled coil</keyword>
<protein>
    <submittedName>
        <fullName evidence="3">Uncharacterized protein</fullName>
    </submittedName>
</protein>
<evidence type="ECO:0000256" key="1">
    <source>
        <dbReference type="SAM" id="Coils"/>
    </source>
</evidence>
<dbReference type="Proteomes" id="UP000620124">
    <property type="component" value="Unassembled WGS sequence"/>
</dbReference>
<name>A0A8H6WUM1_9AGAR</name>
<sequence>MAGKKPQRLAASGNEVENNMVMKAHVHIATVTTRRNMRGGTATHQSPVATQPNRQNVPSVNTHRVTTWKNTDVSINRDIPAIPGNFEGVPASSEHDEFVDELDMLNPPPNQVQSSRRSRSPAASEVASSQFDPNVAEAKPERRVPGLFDIGRNIIRNLVSKPPEAEDTHIPESNRLQNALEGEAQAQSELQFVLEALQKAEEKSRALEEQVQTLQASEQRAQEEIQRLKEMHSKQSEYVDRANQKIHSLMEKHSEAVKNYEARVAALVVERGNYSSQLKQQLRNPVDSRAPATGPSKGAADDSASDPFDNKLDQVSEAAVKSGVESLNDSVDNFAMAVLDEAEDLANQNSHSSVPSPVHEQQHEMKPKLLMATLAEHCQTEEKRGFLLDASLHHGLVVELDRLFFSGEAVPRGIDIRNIFGVFLRELTKREPWTVVQRWRALTAGTAGNLVHSSTKMWKTSIIEYSQSIVALFAWAYRQPLQTFEPLLPKIQTRLQTLYTEASQLSVMARRDVLCVRMAVTVAPIGPKGVEDYLSYNNDAVTSVWPDMKVVEGDEVIALYKFGLKKSNEKGQMARLIKPEVVTTALLREVAKSSRSDFLLDNAY</sequence>
<reference evidence="3" key="1">
    <citation type="submission" date="2020-05" db="EMBL/GenBank/DDBJ databases">
        <title>Mycena genomes resolve the evolution of fungal bioluminescence.</title>
        <authorList>
            <person name="Tsai I.J."/>
        </authorList>
    </citation>
    <scope>NUCLEOTIDE SEQUENCE</scope>
    <source>
        <strain evidence="3">CCC161011</strain>
    </source>
</reference>
<comment type="caution">
    <text evidence="3">The sequence shown here is derived from an EMBL/GenBank/DDBJ whole genome shotgun (WGS) entry which is preliminary data.</text>
</comment>